<sequence>MGVIETVFLVISSCILCSVSLGISNAAPTSTYNVVNFGAKADGKTDCTKPFIKAWQSACTSLSPATIYVPKGRYLLGNTNFRGPCKRKVTFLIAGTLVAPEDYKALGNSGFWILFNHVENVVISGGKLDAKGAAFWNCRRSGKNCPVGARLCSMTFNWVNNLVVSGITSVNSQLSHLVINPCNNVLVKNVKLIAPDQSPNTDGIHVERSTGVTINGCTMQTGDDCISIGDATYNLFMSNIKCGPGHGVSIGSLGKEMEEKGVENVTLTNAIFSGSDNGVRIKTWARPSNGFVRNVRFQNIIMDKVENPIIIDQNYCPNNQGCPGQISGIKISQITYSNIKGSSATSEAVTFDCSPSNPCQGIKLQDINLNYNNRAATPSFGAGAPDAISSDPRFLSFEFSWVFPPYLDLYLPSQASKAQLSERVLKEIPEELKKNLDHVCSSIQGVWRSAPGGAPSTRTPTSMAVFLYYVEDEAGPRVERSALALQRFWRLAPELSAWRQIPCSGRKTWELTEALSPWALRRW</sequence>
<keyword evidence="3" id="KW-0134">Cell wall</keyword>
<evidence type="ECO:0000256" key="10">
    <source>
        <dbReference type="SAM" id="SignalP"/>
    </source>
</evidence>
<reference evidence="11 12" key="1">
    <citation type="submission" date="2024-08" db="EMBL/GenBank/DDBJ databases">
        <title>Insights into the chromosomal genome structure of Flemingia macrophylla.</title>
        <authorList>
            <person name="Ding Y."/>
            <person name="Zhao Y."/>
            <person name="Bi W."/>
            <person name="Wu M."/>
            <person name="Zhao G."/>
            <person name="Gong Y."/>
            <person name="Li W."/>
            <person name="Zhang P."/>
        </authorList>
    </citation>
    <scope>NUCLEOTIDE SEQUENCE [LARGE SCALE GENOMIC DNA]</scope>
    <source>
        <strain evidence="11">DYQJB</strain>
        <tissue evidence="11">Leaf</tissue>
    </source>
</reference>
<dbReference type="GO" id="GO:0071555">
    <property type="term" value="P:cell wall organization"/>
    <property type="evidence" value="ECO:0007669"/>
    <property type="project" value="UniProtKB-KW"/>
</dbReference>
<accession>A0ABD1MKR7</accession>
<dbReference type="InterPro" id="IPR012334">
    <property type="entry name" value="Pectin_lyas_fold"/>
</dbReference>
<feature type="signal peptide" evidence="10">
    <location>
        <begin position="1"/>
        <end position="26"/>
    </location>
</feature>
<keyword evidence="7" id="KW-0961">Cell wall biogenesis/degradation</keyword>
<dbReference type="InterPro" id="IPR000743">
    <property type="entry name" value="Glyco_hydro_28"/>
</dbReference>
<evidence type="ECO:0000256" key="4">
    <source>
        <dbReference type="ARBA" id="ARBA00022525"/>
    </source>
</evidence>
<evidence type="ECO:0000256" key="8">
    <source>
        <dbReference type="PROSITE-ProRule" id="PRU10052"/>
    </source>
</evidence>
<dbReference type="Gene3D" id="2.160.20.10">
    <property type="entry name" value="Single-stranded right-handed beta-helix, Pectin lyase-like"/>
    <property type="match status" value="1"/>
</dbReference>
<dbReference type="FunFam" id="2.160.20.10:FF:000004">
    <property type="entry name" value="Pectin lyase-like superfamily protein"/>
    <property type="match status" value="1"/>
</dbReference>
<dbReference type="PROSITE" id="PS00502">
    <property type="entry name" value="POLYGALACTURONASE"/>
    <property type="match status" value="1"/>
</dbReference>
<evidence type="ECO:0000313" key="11">
    <source>
        <dbReference type="EMBL" id="KAL2336108.1"/>
    </source>
</evidence>
<dbReference type="Proteomes" id="UP001603857">
    <property type="component" value="Unassembled WGS sequence"/>
</dbReference>
<evidence type="ECO:0000256" key="9">
    <source>
        <dbReference type="RuleBase" id="RU361169"/>
    </source>
</evidence>
<keyword evidence="6 9" id="KW-0326">Glycosidase</keyword>
<evidence type="ECO:0000313" key="12">
    <source>
        <dbReference type="Proteomes" id="UP001603857"/>
    </source>
</evidence>
<evidence type="ECO:0000256" key="3">
    <source>
        <dbReference type="ARBA" id="ARBA00022512"/>
    </source>
</evidence>
<comment type="caution">
    <text evidence="11">The sequence shown here is derived from an EMBL/GenBank/DDBJ whole genome shotgun (WGS) entry which is preliminary data.</text>
</comment>
<evidence type="ECO:0008006" key="13">
    <source>
        <dbReference type="Google" id="ProtNLM"/>
    </source>
</evidence>
<feature type="chain" id="PRO_5044829416" description="Polygalacturonase" evidence="10">
    <location>
        <begin position="27"/>
        <end position="523"/>
    </location>
</feature>
<gene>
    <name evidence="11" type="ORF">Fmac_010554</name>
</gene>
<dbReference type="InterPro" id="IPR011050">
    <property type="entry name" value="Pectin_lyase_fold/virulence"/>
</dbReference>
<evidence type="ECO:0000256" key="5">
    <source>
        <dbReference type="ARBA" id="ARBA00022801"/>
    </source>
</evidence>
<evidence type="ECO:0000256" key="7">
    <source>
        <dbReference type="ARBA" id="ARBA00023316"/>
    </source>
</evidence>
<comment type="subcellular location">
    <subcellularLocation>
        <location evidence="1">Secreted</location>
        <location evidence="1">Cell wall</location>
    </subcellularLocation>
</comment>
<dbReference type="SMART" id="SM00710">
    <property type="entry name" value="PbH1"/>
    <property type="match status" value="4"/>
</dbReference>
<comment type="similarity">
    <text evidence="2 9">Belongs to the glycosyl hydrolase 28 family.</text>
</comment>
<evidence type="ECO:0000256" key="1">
    <source>
        <dbReference type="ARBA" id="ARBA00004191"/>
    </source>
</evidence>
<proteinExistence type="inferred from homology"/>
<protein>
    <recommendedName>
        <fullName evidence="13">Polygalacturonase</fullName>
    </recommendedName>
</protein>
<keyword evidence="12" id="KW-1185">Reference proteome</keyword>
<dbReference type="Pfam" id="PF00295">
    <property type="entry name" value="Glyco_hydro_28"/>
    <property type="match status" value="1"/>
</dbReference>
<name>A0ABD1MKR7_9FABA</name>
<keyword evidence="10" id="KW-0732">Signal</keyword>
<evidence type="ECO:0000256" key="6">
    <source>
        <dbReference type="ARBA" id="ARBA00023295"/>
    </source>
</evidence>
<dbReference type="GO" id="GO:0004553">
    <property type="term" value="F:hydrolase activity, hydrolyzing O-glycosyl compounds"/>
    <property type="evidence" value="ECO:0007669"/>
    <property type="project" value="UniProtKB-ARBA"/>
</dbReference>
<organism evidence="11 12">
    <name type="scientific">Flemingia macrophylla</name>
    <dbReference type="NCBI Taxonomy" id="520843"/>
    <lineage>
        <taxon>Eukaryota</taxon>
        <taxon>Viridiplantae</taxon>
        <taxon>Streptophyta</taxon>
        <taxon>Embryophyta</taxon>
        <taxon>Tracheophyta</taxon>
        <taxon>Spermatophyta</taxon>
        <taxon>Magnoliopsida</taxon>
        <taxon>eudicotyledons</taxon>
        <taxon>Gunneridae</taxon>
        <taxon>Pentapetalae</taxon>
        <taxon>rosids</taxon>
        <taxon>fabids</taxon>
        <taxon>Fabales</taxon>
        <taxon>Fabaceae</taxon>
        <taxon>Papilionoideae</taxon>
        <taxon>50 kb inversion clade</taxon>
        <taxon>NPAAA clade</taxon>
        <taxon>indigoferoid/millettioid clade</taxon>
        <taxon>Phaseoleae</taxon>
        <taxon>Flemingia</taxon>
    </lineage>
</organism>
<feature type="active site" evidence="8">
    <location>
        <position position="246"/>
    </location>
</feature>
<keyword evidence="4" id="KW-0964">Secreted</keyword>
<dbReference type="EMBL" id="JBGMDY010000004">
    <property type="protein sequence ID" value="KAL2336108.1"/>
    <property type="molecule type" value="Genomic_DNA"/>
</dbReference>
<dbReference type="AlphaFoldDB" id="A0ABD1MKR7"/>
<dbReference type="InterPro" id="IPR006626">
    <property type="entry name" value="PbH1"/>
</dbReference>
<dbReference type="SUPFAM" id="SSF51126">
    <property type="entry name" value="Pectin lyase-like"/>
    <property type="match status" value="1"/>
</dbReference>
<evidence type="ECO:0000256" key="2">
    <source>
        <dbReference type="ARBA" id="ARBA00008834"/>
    </source>
</evidence>
<keyword evidence="5 9" id="KW-0378">Hydrolase</keyword>
<dbReference type="PANTHER" id="PTHR31375">
    <property type="match status" value="1"/>
</dbReference>